<name>H0R3U1_9ACTN</name>
<dbReference type="Proteomes" id="UP000035034">
    <property type="component" value="Unassembled WGS sequence"/>
</dbReference>
<dbReference type="EMBL" id="BAEH01000094">
    <property type="protein sequence ID" value="GAB19742.1"/>
    <property type="molecule type" value="Genomic_DNA"/>
</dbReference>
<accession>H0R3U1</accession>
<dbReference type="InterPro" id="IPR050320">
    <property type="entry name" value="N5-glutamine_MTase"/>
</dbReference>
<dbReference type="STRING" id="1077974.GOEFS_094_00410"/>
<keyword evidence="2 7" id="KW-0489">Methyltransferase</keyword>
<dbReference type="AlphaFoldDB" id="H0R3U1"/>
<dbReference type="InterPro" id="IPR029063">
    <property type="entry name" value="SAM-dependent_MTases_sf"/>
</dbReference>
<evidence type="ECO:0000256" key="4">
    <source>
        <dbReference type="ARBA" id="ARBA00022691"/>
    </source>
</evidence>
<evidence type="ECO:0000256" key="2">
    <source>
        <dbReference type="ARBA" id="ARBA00022603"/>
    </source>
</evidence>
<comment type="catalytic activity">
    <reaction evidence="5">
        <text>L-glutaminyl-[peptide chain release factor] + S-adenosyl-L-methionine = N(5)-methyl-L-glutaminyl-[peptide chain release factor] + S-adenosyl-L-homocysteine + H(+)</text>
        <dbReference type="Rhea" id="RHEA:42896"/>
        <dbReference type="Rhea" id="RHEA-COMP:10271"/>
        <dbReference type="Rhea" id="RHEA-COMP:10272"/>
        <dbReference type="ChEBI" id="CHEBI:15378"/>
        <dbReference type="ChEBI" id="CHEBI:30011"/>
        <dbReference type="ChEBI" id="CHEBI:57856"/>
        <dbReference type="ChEBI" id="CHEBI:59789"/>
        <dbReference type="ChEBI" id="CHEBI:61891"/>
        <dbReference type="EC" id="2.1.1.297"/>
    </reaction>
</comment>
<gene>
    <name evidence="7" type="ORF">GOEFS_094_00410</name>
</gene>
<dbReference type="PANTHER" id="PTHR18895:SF74">
    <property type="entry name" value="MTRF1L RELEASE FACTOR GLUTAMINE METHYLTRANSFERASE"/>
    <property type="match status" value="1"/>
</dbReference>
<evidence type="ECO:0000256" key="1">
    <source>
        <dbReference type="ARBA" id="ARBA00012771"/>
    </source>
</evidence>
<sequence>MAFPSQSDDSLVATLRAAGCIFAEEEATILRAHARSDGELARMLERRCAGEPLEYIVERAEFHGLRIEVTPGVFIPRRRTEFLADQAISLTPDDAAVVDMCCGAGAIGAAVAAAKPGAHIYAVDIDPRATACARRNLAHAAASVYVGDLFTPLPAVLRGRVDVVVANVPYVPHGEIELLPAEARDYEPITTLDGGPDGLRVAARVVDAARGWLHPDGHILFEVSDQQAETAAAILGSTGFRARIVDDYELGATVAIGSR</sequence>
<dbReference type="GO" id="GO:0032259">
    <property type="term" value="P:methylation"/>
    <property type="evidence" value="ECO:0007669"/>
    <property type="project" value="UniProtKB-KW"/>
</dbReference>
<dbReference type="EC" id="2.1.1.297" evidence="1"/>
<dbReference type="RefSeq" id="WP_007319077.1">
    <property type="nucleotide sequence ID" value="NZ_BAEH01000094.1"/>
</dbReference>
<dbReference type="NCBIfam" id="TIGR00536">
    <property type="entry name" value="hemK_fam"/>
    <property type="match status" value="1"/>
</dbReference>
<evidence type="ECO:0000256" key="3">
    <source>
        <dbReference type="ARBA" id="ARBA00022679"/>
    </source>
</evidence>
<dbReference type="Pfam" id="PF05175">
    <property type="entry name" value="MTS"/>
    <property type="match status" value="1"/>
</dbReference>
<dbReference type="InterPro" id="IPR022446">
    <property type="entry name" value="MeTrfrase_put"/>
</dbReference>
<dbReference type="OrthoDB" id="9800643at2"/>
<keyword evidence="3 7" id="KW-0808">Transferase</keyword>
<dbReference type="InterPro" id="IPR004556">
    <property type="entry name" value="HemK-like"/>
</dbReference>
<dbReference type="CDD" id="cd02440">
    <property type="entry name" value="AdoMet_MTases"/>
    <property type="match status" value="1"/>
</dbReference>
<reference evidence="7 8" key="1">
    <citation type="submission" date="2011-12" db="EMBL/GenBank/DDBJ databases">
        <title>Whole genome shotgun sequence of Gordonia effusa NBRC 100432.</title>
        <authorList>
            <person name="Yoshida I."/>
            <person name="Takarada H."/>
            <person name="Hosoyama A."/>
            <person name="Tsuchikane K."/>
            <person name="Katsumata H."/>
            <person name="Yamazaki S."/>
            <person name="Fujita N."/>
        </authorList>
    </citation>
    <scope>NUCLEOTIDE SEQUENCE [LARGE SCALE GENOMIC DNA]</scope>
    <source>
        <strain evidence="7 8">NBRC 100432</strain>
    </source>
</reference>
<proteinExistence type="predicted"/>
<dbReference type="InterPro" id="IPR007848">
    <property type="entry name" value="Small_mtfrase_dom"/>
</dbReference>
<dbReference type="PANTHER" id="PTHR18895">
    <property type="entry name" value="HEMK METHYLTRANSFERASE"/>
    <property type="match status" value="1"/>
</dbReference>
<keyword evidence="8" id="KW-1185">Reference proteome</keyword>
<evidence type="ECO:0000259" key="6">
    <source>
        <dbReference type="Pfam" id="PF05175"/>
    </source>
</evidence>
<dbReference type="eggNOG" id="COG2890">
    <property type="taxonomic scope" value="Bacteria"/>
</dbReference>
<dbReference type="Gene3D" id="3.40.50.150">
    <property type="entry name" value="Vaccinia Virus protein VP39"/>
    <property type="match status" value="1"/>
</dbReference>
<dbReference type="SUPFAM" id="SSF53335">
    <property type="entry name" value="S-adenosyl-L-methionine-dependent methyltransferases"/>
    <property type="match status" value="1"/>
</dbReference>
<dbReference type="Gene3D" id="1.10.8.10">
    <property type="entry name" value="DNA helicase RuvA subunit, C-terminal domain"/>
    <property type="match status" value="1"/>
</dbReference>
<evidence type="ECO:0000313" key="8">
    <source>
        <dbReference type="Proteomes" id="UP000035034"/>
    </source>
</evidence>
<keyword evidence="4" id="KW-0949">S-adenosyl-L-methionine</keyword>
<organism evidence="7 8">
    <name type="scientific">Gordonia effusa NBRC 100432</name>
    <dbReference type="NCBI Taxonomy" id="1077974"/>
    <lineage>
        <taxon>Bacteria</taxon>
        <taxon>Bacillati</taxon>
        <taxon>Actinomycetota</taxon>
        <taxon>Actinomycetes</taxon>
        <taxon>Mycobacteriales</taxon>
        <taxon>Gordoniaceae</taxon>
        <taxon>Gordonia</taxon>
    </lineage>
</organism>
<dbReference type="GO" id="GO:0102559">
    <property type="term" value="F:peptide chain release factor N(5)-glutamine methyltransferase activity"/>
    <property type="evidence" value="ECO:0007669"/>
    <property type="project" value="UniProtKB-EC"/>
</dbReference>
<evidence type="ECO:0000313" key="7">
    <source>
        <dbReference type="EMBL" id="GAB19742.1"/>
    </source>
</evidence>
<feature type="domain" description="Methyltransferase small" evidence="6">
    <location>
        <begin position="93"/>
        <end position="174"/>
    </location>
</feature>
<comment type="caution">
    <text evidence="7">The sequence shown here is derived from an EMBL/GenBank/DDBJ whole genome shotgun (WGS) entry which is preliminary data.</text>
</comment>
<evidence type="ECO:0000256" key="5">
    <source>
        <dbReference type="ARBA" id="ARBA00048391"/>
    </source>
</evidence>
<protein>
    <recommendedName>
        <fullName evidence="1">peptide chain release factor N(5)-glutamine methyltransferase</fullName>
        <ecNumber evidence="1">2.1.1.297</ecNumber>
    </recommendedName>
</protein>
<dbReference type="NCBIfam" id="TIGR03704">
    <property type="entry name" value="PrmC_rel_meth"/>
    <property type="match status" value="1"/>
</dbReference>